<sequence>MEIDWKKYETKVSTKQDINWDKYSHPVSKDIDWQKYEQPQPVSTPEISQSVNQPISIPETLAKLATLPAEPIRQFINDPARLIRSIPETVSGKSASQYTKDLPLLKHRPEQFTPAFLRGAARMAVGDVADMATTPISYALPGATELALMSRPVQMALRKYLPNITRKFLNRPITASEKAYQSWLKNPKVSPTPKGLIAEQLPNPVQTITKALKEAQPIRSQQELLYQAERAKRAGEIIEAGQSVPGEQGYFAQLKALKGELPKVQFKGIRGKVSQNDIDSLFNMVEQHQVLSPYEKISTKTGLIKLLGAKGGSVPTEGELKLLSQVFPPDFVKTILAKRPLTQKLFEGTAEVLNVPRALMASADMSAPLRQGLFLINRPKQWLPAFRDMFKYAFNEKSYQGLMTDIQKRPTFQLMKDGGLSLTDMASGLTGREERFMSNLAGKIPVLGHIVRGSNRAYTGFLNKLRADTFDDMVNSAQKLGLKPEGKLLTDIGNFISTATGRGKLPGALERSAVTLNSVFFSPRLMASRINLLNPIYYTKLDPFVRKEALKSLLTLTGTATSIITLAKMGGAEVGTDPRSADFGKIKYGNTRYDILGGFQQYIRLASQFITGEHISSTTGVKTTVGEGYKPLTRTDILGRFLETKEAPVVTFALGLLRGQNNLGKEFNIPQEIGQRFVPMVAQDMYDLAKERGLEGVVMAVPGIFGVGLQTYSPTPTEIVYSSKSVIKHTKDLLAEGRKEEAKKLYLRNEKLMTMGEKLEPLQKELSRVEKAKEFIKKSTEFTPEQKKKGLTYTEMMIKKYGQKMLEKYKEIK</sequence>
<reference evidence="1" key="1">
    <citation type="submission" date="2020-03" db="EMBL/GenBank/DDBJ databases">
        <title>The deep terrestrial virosphere.</title>
        <authorList>
            <person name="Holmfeldt K."/>
            <person name="Nilsson E."/>
            <person name="Simone D."/>
            <person name="Lopez-Fernandez M."/>
            <person name="Wu X."/>
            <person name="de Brujin I."/>
            <person name="Lundin D."/>
            <person name="Andersson A."/>
            <person name="Bertilsson S."/>
            <person name="Dopson M."/>
        </authorList>
    </citation>
    <scope>NUCLEOTIDE SEQUENCE</scope>
    <source>
        <strain evidence="1">MM415B00961</strain>
    </source>
</reference>
<evidence type="ECO:0000313" key="1">
    <source>
        <dbReference type="EMBL" id="QJA61347.1"/>
    </source>
</evidence>
<dbReference type="EMBL" id="MT141438">
    <property type="protein sequence ID" value="QJA61347.1"/>
    <property type="molecule type" value="Genomic_DNA"/>
</dbReference>
<protein>
    <recommendedName>
        <fullName evidence="2">Large polyvalent protein associated domain-containing protein</fullName>
    </recommendedName>
</protein>
<dbReference type="AlphaFoldDB" id="A0A6M3IWF8"/>
<gene>
    <name evidence="1" type="ORF">MM415B00961_0021</name>
</gene>
<evidence type="ECO:0008006" key="2">
    <source>
        <dbReference type="Google" id="ProtNLM"/>
    </source>
</evidence>
<organism evidence="1">
    <name type="scientific">viral metagenome</name>
    <dbReference type="NCBI Taxonomy" id="1070528"/>
    <lineage>
        <taxon>unclassified sequences</taxon>
        <taxon>metagenomes</taxon>
        <taxon>organismal metagenomes</taxon>
    </lineage>
</organism>
<name>A0A6M3IWF8_9ZZZZ</name>
<proteinExistence type="predicted"/>
<accession>A0A6M3IWF8</accession>